<feature type="compositionally biased region" description="Basic and acidic residues" evidence="8">
    <location>
        <begin position="168"/>
        <end position="190"/>
    </location>
</feature>
<dbReference type="SUPFAM" id="SSF47473">
    <property type="entry name" value="EF-hand"/>
    <property type="match status" value="1"/>
</dbReference>
<dbReference type="Gene3D" id="2.70.130.10">
    <property type="entry name" value="Mannose-6-phosphate receptor binding domain"/>
    <property type="match status" value="1"/>
</dbReference>
<evidence type="ECO:0000256" key="7">
    <source>
        <dbReference type="SAM" id="Coils"/>
    </source>
</evidence>
<evidence type="ECO:0000256" key="9">
    <source>
        <dbReference type="SAM" id="SignalP"/>
    </source>
</evidence>
<dbReference type="InterPro" id="IPR009011">
    <property type="entry name" value="Man6P_isomerase_rcpt-bd_dom_sf"/>
</dbReference>
<keyword evidence="5" id="KW-1015">Disulfide bond</keyword>
<dbReference type="InterPro" id="IPR044865">
    <property type="entry name" value="MRH_dom"/>
</dbReference>
<feature type="signal peptide" evidence="9">
    <location>
        <begin position="1"/>
        <end position="31"/>
    </location>
</feature>
<dbReference type="AlphaFoldDB" id="A0A1I8PIA2"/>
<protein>
    <recommendedName>
        <fullName evidence="1">Glucosidase 2 subunit beta</fullName>
    </recommendedName>
</protein>
<keyword evidence="3" id="KW-0256">Endoplasmic reticulum</keyword>
<dbReference type="InterPro" id="IPR039794">
    <property type="entry name" value="Gtb1-like"/>
</dbReference>
<evidence type="ECO:0000256" key="8">
    <source>
        <dbReference type="SAM" id="MobiDB-lite"/>
    </source>
</evidence>
<keyword evidence="4" id="KW-0106">Calcium</keyword>
<keyword evidence="13" id="KW-1185">Reference proteome</keyword>
<evidence type="ECO:0000259" key="11">
    <source>
        <dbReference type="PROSITE" id="PS51914"/>
    </source>
</evidence>
<dbReference type="CDD" id="cd00112">
    <property type="entry name" value="LDLa"/>
    <property type="match status" value="1"/>
</dbReference>
<name>A0A1I8PIA2_STOCA</name>
<dbReference type="Pfam" id="PF12999">
    <property type="entry name" value="PRKCSH-like"/>
    <property type="match status" value="1"/>
</dbReference>
<accession>A0A1I8PIA2</accession>
<dbReference type="PROSITE" id="PS00018">
    <property type="entry name" value="EF_HAND_1"/>
    <property type="match status" value="1"/>
</dbReference>
<dbReference type="EnsemblMetazoa" id="SCAU008290-RA">
    <property type="protein sequence ID" value="SCAU008290-PA"/>
    <property type="gene ID" value="SCAU008290"/>
</dbReference>
<dbReference type="SUPFAM" id="SSF50911">
    <property type="entry name" value="Mannose 6-phosphate receptor domain"/>
    <property type="match status" value="1"/>
</dbReference>
<proteinExistence type="predicted"/>
<dbReference type="Pfam" id="PF13015">
    <property type="entry name" value="PRKCSH_1"/>
    <property type="match status" value="1"/>
</dbReference>
<evidence type="ECO:0000313" key="12">
    <source>
        <dbReference type="EnsemblMetazoa" id="SCAU008290-PA"/>
    </source>
</evidence>
<dbReference type="InterPro" id="IPR002048">
    <property type="entry name" value="EF_hand_dom"/>
</dbReference>
<dbReference type="OrthoDB" id="28322at2759"/>
<feature type="coiled-coil region" evidence="7">
    <location>
        <begin position="407"/>
        <end position="437"/>
    </location>
</feature>
<dbReference type="VEuPathDB" id="VectorBase:SCAU008290"/>
<evidence type="ECO:0000256" key="3">
    <source>
        <dbReference type="ARBA" id="ARBA00022824"/>
    </source>
</evidence>
<evidence type="ECO:0000256" key="2">
    <source>
        <dbReference type="ARBA" id="ARBA00022729"/>
    </source>
</evidence>
<evidence type="ECO:0000256" key="6">
    <source>
        <dbReference type="PROSITE-ProRule" id="PRU00124"/>
    </source>
</evidence>
<feature type="compositionally biased region" description="Acidic residues" evidence="8">
    <location>
        <begin position="322"/>
        <end position="333"/>
    </location>
</feature>
<dbReference type="Proteomes" id="UP000095300">
    <property type="component" value="Unassembled WGS sequence"/>
</dbReference>
<gene>
    <name evidence="12" type="primary">106083072</name>
</gene>
<dbReference type="GO" id="GO:0005509">
    <property type="term" value="F:calcium ion binding"/>
    <property type="evidence" value="ECO:0007669"/>
    <property type="project" value="InterPro"/>
</dbReference>
<evidence type="ECO:0000256" key="1">
    <source>
        <dbReference type="ARBA" id="ARBA00022387"/>
    </source>
</evidence>
<feature type="domain" description="EF-hand" evidence="10">
    <location>
        <begin position="237"/>
        <end position="272"/>
    </location>
</feature>
<feature type="compositionally biased region" description="Acidic residues" evidence="8">
    <location>
        <begin position="365"/>
        <end position="381"/>
    </location>
</feature>
<feature type="chain" id="PRO_5009326690" description="Glucosidase 2 subunit beta" evidence="9">
    <location>
        <begin position="32"/>
        <end position="565"/>
    </location>
</feature>
<feature type="domain" description="MRH" evidence="11">
    <location>
        <begin position="450"/>
        <end position="551"/>
    </location>
</feature>
<evidence type="ECO:0000256" key="5">
    <source>
        <dbReference type="ARBA" id="ARBA00023157"/>
    </source>
</evidence>
<dbReference type="PROSITE" id="PS50222">
    <property type="entry name" value="EF_HAND_2"/>
    <property type="match status" value="1"/>
</dbReference>
<dbReference type="GO" id="GO:0017177">
    <property type="term" value="C:glucosidase II complex"/>
    <property type="evidence" value="ECO:0007669"/>
    <property type="project" value="TreeGrafter"/>
</dbReference>
<feature type="compositionally biased region" description="Basic and acidic residues" evidence="8">
    <location>
        <begin position="138"/>
        <end position="161"/>
    </location>
</feature>
<sequence>MLTSSKRRFNSISNLIWFIAIGTLLCEQSQADVPRPLGVALTKATLYKPGSGDTWECLDGSKTLKYVQINDDYCDCTDGSDEPGTAACPQATFHCVNQGHRSQDLPSSRVNDGICDCCDGSDEYEVTRCPNQCDELGRAEREQRKSQAEMLRRGAAKRSEMVAKGQHLKTERERRRQELEQRRQEQETLKKEKEELKSYAEYMEAEAVAFFKEIHKESEAAVVDTPTESATAKPEDSLLSEAAQLFSRYDTNKDGYVEIIELQVDINLDRDRNGMVSSEEAKYYLDERDRIDLESFVALSWPRIKPMLMVAQGIFKPPHSSEDDDEEEADAGTDTEHYQNAELDDMLKEYNERGEEITRKPTYQQEEEEEEEAYEDDEADVGEGTVENTNTPEPEYDEGTKHLIQLANEARNAFSEVERSIREIEQEIKEIDDQDSKDYGPHDEYATLEGECFKFEDREYVYTLCPFERASQQGRGGGGETTLGRWDQWLHEGERKYTKQKYAHGASCWNGPQRSAIVQLRCALESKITSVSEPNRCEYFFEFETPAACDEEAFHAEEQRFKDEL</sequence>
<dbReference type="PROSITE" id="PS50068">
    <property type="entry name" value="LDLRA_2"/>
    <property type="match status" value="1"/>
</dbReference>
<dbReference type="InterPro" id="IPR028146">
    <property type="entry name" value="PRKCSH_N"/>
</dbReference>
<feature type="region of interest" description="Disordered" evidence="8">
    <location>
        <begin position="138"/>
        <end position="190"/>
    </location>
</feature>
<dbReference type="InterPro" id="IPR036607">
    <property type="entry name" value="PRKCSH"/>
</dbReference>
<dbReference type="PROSITE" id="PS51914">
    <property type="entry name" value="MRH"/>
    <property type="match status" value="1"/>
</dbReference>
<dbReference type="GO" id="GO:0006491">
    <property type="term" value="P:N-glycan processing"/>
    <property type="evidence" value="ECO:0007669"/>
    <property type="project" value="TreeGrafter"/>
</dbReference>
<dbReference type="KEGG" id="scac:106083072"/>
<keyword evidence="2 9" id="KW-0732">Signal</keyword>
<reference evidence="12" key="1">
    <citation type="submission" date="2020-05" db="UniProtKB">
        <authorList>
            <consortium name="EnsemblMetazoa"/>
        </authorList>
    </citation>
    <scope>IDENTIFICATION</scope>
    <source>
        <strain evidence="12">USDA</strain>
    </source>
</reference>
<dbReference type="InterPro" id="IPR011992">
    <property type="entry name" value="EF-hand-dom_pair"/>
</dbReference>
<dbReference type="InterPro" id="IPR018247">
    <property type="entry name" value="EF_Hand_1_Ca_BS"/>
</dbReference>
<organism evidence="12 13">
    <name type="scientific">Stomoxys calcitrans</name>
    <name type="common">Stable fly</name>
    <name type="synonym">Conops calcitrans</name>
    <dbReference type="NCBI Taxonomy" id="35570"/>
    <lineage>
        <taxon>Eukaryota</taxon>
        <taxon>Metazoa</taxon>
        <taxon>Ecdysozoa</taxon>
        <taxon>Arthropoda</taxon>
        <taxon>Hexapoda</taxon>
        <taxon>Insecta</taxon>
        <taxon>Pterygota</taxon>
        <taxon>Neoptera</taxon>
        <taxon>Endopterygota</taxon>
        <taxon>Diptera</taxon>
        <taxon>Brachycera</taxon>
        <taxon>Muscomorpha</taxon>
        <taxon>Muscoidea</taxon>
        <taxon>Muscidae</taxon>
        <taxon>Stomoxys</taxon>
    </lineage>
</organism>
<keyword evidence="7" id="KW-0175">Coiled coil</keyword>
<dbReference type="InterPro" id="IPR002172">
    <property type="entry name" value="LDrepeatLR_classA_rpt"/>
</dbReference>
<dbReference type="STRING" id="35570.A0A1I8PIA2"/>
<feature type="region of interest" description="Disordered" evidence="8">
    <location>
        <begin position="315"/>
        <end position="338"/>
    </location>
</feature>
<evidence type="ECO:0000313" key="13">
    <source>
        <dbReference type="Proteomes" id="UP000095300"/>
    </source>
</evidence>
<dbReference type="PANTHER" id="PTHR12630">
    <property type="entry name" value="N-LINKED OLIGOSACCHARIDE PROCESSING"/>
    <property type="match status" value="1"/>
</dbReference>
<comment type="caution">
    <text evidence="6">Lacks conserved residue(s) required for the propagation of feature annotation.</text>
</comment>
<evidence type="ECO:0000259" key="10">
    <source>
        <dbReference type="PROSITE" id="PS50222"/>
    </source>
</evidence>
<evidence type="ECO:0000256" key="4">
    <source>
        <dbReference type="ARBA" id="ARBA00022837"/>
    </source>
</evidence>
<dbReference type="PANTHER" id="PTHR12630:SF1">
    <property type="entry name" value="GLUCOSIDASE 2 SUBUNIT BETA"/>
    <property type="match status" value="1"/>
</dbReference>
<feature type="region of interest" description="Disordered" evidence="8">
    <location>
        <begin position="355"/>
        <end position="397"/>
    </location>
</feature>